<dbReference type="InterPro" id="IPR038563">
    <property type="entry name" value="Endonuclease_7_sf"/>
</dbReference>
<dbReference type="Proteomes" id="UP000604475">
    <property type="component" value="Unassembled WGS sequence"/>
</dbReference>
<evidence type="ECO:0008006" key="3">
    <source>
        <dbReference type="Google" id="ProtNLM"/>
    </source>
</evidence>
<dbReference type="RefSeq" id="WP_203003370.1">
    <property type="nucleotide sequence ID" value="NZ_JADWYU010000063.1"/>
</dbReference>
<dbReference type="AlphaFoldDB" id="A0A937RA37"/>
<dbReference type="EMBL" id="JAEACQ010000178">
    <property type="protein sequence ID" value="MBL7628236.1"/>
    <property type="molecule type" value="Genomic_DNA"/>
</dbReference>
<protein>
    <recommendedName>
        <fullName evidence="3">Recombination endonuclease VII</fullName>
    </recommendedName>
</protein>
<evidence type="ECO:0000313" key="1">
    <source>
        <dbReference type="EMBL" id="MBL7628236.1"/>
    </source>
</evidence>
<dbReference type="SUPFAM" id="SSF54060">
    <property type="entry name" value="His-Me finger endonucleases"/>
    <property type="match status" value="2"/>
</dbReference>
<keyword evidence="2" id="KW-1185">Reference proteome</keyword>
<dbReference type="Pfam" id="PF02945">
    <property type="entry name" value="Endonuclease_7"/>
    <property type="match status" value="2"/>
</dbReference>
<dbReference type="Gene3D" id="3.40.1800.10">
    <property type="entry name" value="His-Me finger endonucleases"/>
    <property type="match status" value="2"/>
</dbReference>
<evidence type="ECO:0000313" key="2">
    <source>
        <dbReference type="Proteomes" id="UP000604475"/>
    </source>
</evidence>
<reference evidence="1" key="1">
    <citation type="submission" date="2020-12" db="EMBL/GenBank/DDBJ databases">
        <title>Genomic characterization of non-nitrogen-fixing Frankia strains.</title>
        <authorList>
            <person name="Carlos-Shanley C."/>
            <person name="Guerra T."/>
            <person name="Hahn D."/>
        </authorList>
    </citation>
    <scope>NUCLEOTIDE SEQUENCE</scope>
    <source>
        <strain evidence="1">CN6</strain>
    </source>
</reference>
<gene>
    <name evidence="1" type="ORF">I7412_13975</name>
</gene>
<comment type="caution">
    <text evidence="1">The sequence shown here is derived from an EMBL/GenBank/DDBJ whole genome shotgun (WGS) entry which is preliminary data.</text>
</comment>
<sequence length="313" mass="35103">MTLKTCRDCGVAKPLEQFHPHAQMKDGRHNYCVECYRRRNRERYQRKKAGDLRDGRRTRPLEFDGYRVCPDCGERKPASEFATRKRASDGLHTYCRPCNNARAYASIERLHGTSRNWKLKERYGLTAEQVAQMVADQGGMCAICEERPAEHVDHDHATGVVRGVLCFTCNVGLGTFEDDPTRLLDAMRYLWLWGAECLAAAWWMRMPSPSRAPGGDADVPGDDAWLSGINLDRLFYRRKGLSPGEMAKMIEIQAGGCAVCGTESPEHVDHDHATGKVRGILCFGCNTGMGSFGDDPDRLARAARYLRPVVTTT</sequence>
<accession>A0A937RA37</accession>
<dbReference type="InterPro" id="IPR004211">
    <property type="entry name" value="Endonuclease_7"/>
</dbReference>
<proteinExistence type="predicted"/>
<name>A0A937RA37_9ACTN</name>
<dbReference type="InterPro" id="IPR044925">
    <property type="entry name" value="His-Me_finger_sf"/>
</dbReference>
<organism evidence="1 2">
    <name type="scientific">Frankia nepalensis</name>
    <dbReference type="NCBI Taxonomy" id="1836974"/>
    <lineage>
        <taxon>Bacteria</taxon>
        <taxon>Bacillati</taxon>
        <taxon>Actinomycetota</taxon>
        <taxon>Actinomycetes</taxon>
        <taxon>Frankiales</taxon>
        <taxon>Frankiaceae</taxon>
        <taxon>Frankia</taxon>
    </lineage>
</organism>